<keyword evidence="2 3" id="KW-0496">Mitochondrion</keyword>
<dbReference type="Pfam" id="PF02686">
    <property type="entry name" value="GatC"/>
    <property type="match status" value="1"/>
</dbReference>
<dbReference type="SUPFAM" id="SSF141000">
    <property type="entry name" value="Glu-tRNAGln amidotransferase C subunit"/>
    <property type="match status" value="1"/>
</dbReference>
<dbReference type="PANTHER" id="PTHR15004">
    <property type="entry name" value="GLUTAMYL-TRNA(GLN) AMIDOTRANSFERASE SUBUNIT C, MITOCHONDRIAL"/>
    <property type="match status" value="1"/>
</dbReference>
<reference evidence="4" key="1">
    <citation type="submission" date="2020-05" db="UniProtKB">
        <authorList>
            <consortium name="EnsemblMetazoa"/>
        </authorList>
    </citation>
    <scope>IDENTIFICATION</scope>
    <source>
        <strain evidence="4">USDA</strain>
    </source>
</reference>
<dbReference type="OrthoDB" id="5394539at2759"/>
<comment type="function">
    <text evidence="3">Allows the formation of correctly charged Gln-tRNA(Gln) through the transamidation of misacylated Glu-tRNA(Gln) in the mitochondria. The reaction takes place in the presence of glutamine and ATP through an activated gamma-phospho-Glu-tRNA(Gln).</text>
</comment>
<dbReference type="GO" id="GO:0032543">
    <property type="term" value="P:mitochondrial translation"/>
    <property type="evidence" value="ECO:0007669"/>
    <property type="project" value="UniProtKB-UniRule"/>
</dbReference>
<comment type="similarity">
    <text evidence="3">Belongs to the GatC family.</text>
</comment>
<keyword evidence="1 3" id="KW-0547">Nucleotide-binding</keyword>
<dbReference type="STRING" id="35570.A0A1I8PML5"/>
<dbReference type="KEGG" id="scac:106081468"/>
<dbReference type="VEuPathDB" id="VectorBase:SCAU009424"/>
<dbReference type="GO" id="GO:0030956">
    <property type="term" value="C:glutamyl-tRNA(Gln) amidotransferase complex"/>
    <property type="evidence" value="ECO:0007669"/>
    <property type="project" value="UniProtKB-UniRule"/>
</dbReference>
<dbReference type="InterPro" id="IPR003837">
    <property type="entry name" value="GatC"/>
</dbReference>
<organism evidence="4 5">
    <name type="scientific">Stomoxys calcitrans</name>
    <name type="common">Stable fly</name>
    <name type="synonym">Conops calcitrans</name>
    <dbReference type="NCBI Taxonomy" id="35570"/>
    <lineage>
        <taxon>Eukaryota</taxon>
        <taxon>Metazoa</taxon>
        <taxon>Ecdysozoa</taxon>
        <taxon>Arthropoda</taxon>
        <taxon>Hexapoda</taxon>
        <taxon>Insecta</taxon>
        <taxon>Pterygota</taxon>
        <taxon>Neoptera</taxon>
        <taxon>Endopterygota</taxon>
        <taxon>Diptera</taxon>
        <taxon>Brachycera</taxon>
        <taxon>Muscomorpha</taxon>
        <taxon>Muscoidea</taxon>
        <taxon>Muscidae</taxon>
        <taxon>Stomoxys</taxon>
    </lineage>
</organism>
<dbReference type="AlphaFoldDB" id="A0A1I8PML5"/>
<keyword evidence="3" id="KW-0067">ATP-binding</keyword>
<evidence type="ECO:0000256" key="2">
    <source>
        <dbReference type="ARBA" id="ARBA00023128"/>
    </source>
</evidence>
<gene>
    <name evidence="4" type="primary">106081468</name>
</gene>
<evidence type="ECO:0000256" key="1">
    <source>
        <dbReference type="ARBA" id="ARBA00022741"/>
    </source>
</evidence>
<evidence type="ECO:0000256" key="3">
    <source>
        <dbReference type="HAMAP-Rule" id="MF_03149"/>
    </source>
</evidence>
<dbReference type="GO" id="GO:0070681">
    <property type="term" value="P:glutaminyl-tRNAGln biosynthesis via transamidation"/>
    <property type="evidence" value="ECO:0007669"/>
    <property type="project" value="UniProtKB-UniRule"/>
</dbReference>
<sequence length="154" mass="17467">MICRGFLRKFCVAASARAVVREKLDYKKLKYASKIPNSPHVSANENDHPPVPITSKTFLLLERLSLVDIDGDEAQKTVEKSVQFAEKITNINTSNIQPLYMVLYEQPLRLRKDEISEGNCREDILQNASVTDEDYFISPPGNIPLNQENSSQQQ</sequence>
<name>A0A1I8PML5_STOCA</name>
<protein>
    <recommendedName>
        <fullName evidence="3">Glutamyl-tRNA(Gln) amidotransferase subunit C, mitochondrial</fullName>
        <shortName evidence="3">Glu-AdT subunit C</shortName>
        <ecNumber evidence="3">6.3.5.-</ecNumber>
    </recommendedName>
</protein>
<dbReference type="PANTHER" id="PTHR15004:SF0">
    <property type="entry name" value="GLUTAMYL-TRNA(GLN) AMIDOTRANSFERASE SUBUNIT C, MITOCHONDRIAL"/>
    <property type="match status" value="1"/>
</dbReference>
<proteinExistence type="inferred from homology"/>
<keyword evidence="3" id="KW-0648">Protein biosynthesis</keyword>
<dbReference type="GO" id="GO:0050567">
    <property type="term" value="F:glutaminyl-tRNA synthase (glutamine-hydrolyzing) activity"/>
    <property type="evidence" value="ECO:0007669"/>
    <property type="project" value="UniProtKB-UniRule"/>
</dbReference>
<keyword evidence="5" id="KW-1185">Reference proteome</keyword>
<comment type="subcellular location">
    <subcellularLocation>
        <location evidence="3">Mitochondrion</location>
    </subcellularLocation>
</comment>
<dbReference type="InterPro" id="IPR036113">
    <property type="entry name" value="Asp/Glu-ADT_sf_sub_c"/>
</dbReference>
<comment type="subunit">
    <text evidence="3">Subunit of the heterotrimeric GatCAB amidotransferase (AdT) complex, composed of A, B and C subunits.</text>
</comment>
<dbReference type="GO" id="GO:0005739">
    <property type="term" value="C:mitochondrion"/>
    <property type="evidence" value="ECO:0007669"/>
    <property type="project" value="UniProtKB-SubCell"/>
</dbReference>
<accession>A0A1I8PML5</accession>
<comment type="catalytic activity">
    <reaction evidence="3">
        <text>L-glutamyl-tRNA(Gln) + L-glutamine + ATP + H2O = L-glutaminyl-tRNA(Gln) + L-glutamate + ADP + phosphate + H(+)</text>
        <dbReference type="Rhea" id="RHEA:17521"/>
        <dbReference type="Rhea" id="RHEA-COMP:9681"/>
        <dbReference type="Rhea" id="RHEA-COMP:9684"/>
        <dbReference type="ChEBI" id="CHEBI:15377"/>
        <dbReference type="ChEBI" id="CHEBI:15378"/>
        <dbReference type="ChEBI" id="CHEBI:29985"/>
        <dbReference type="ChEBI" id="CHEBI:30616"/>
        <dbReference type="ChEBI" id="CHEBI:43474"/>
        <dbReference type="ChEBI" id="CHEBI:58359"/>
        <dbReference type="ChEBI" id="CHEBI:78520"/>
        <dbReference type="ChEBI" id="CHEBI:78521"/>
        <dbReference type="ChEBI" id="CHEBI:456216"/>
    </reaction>
</comment>
<keyword evidence="3" id="KW-0436">Ligase</keyword>
<dbReference type="GO" id="GO:0006450">
    <property type="term" value="P:regulation of translational fidelity"/>
    <property type="evidence" value="ECO:0007669"/>
    <property type="project" value="InterPro"/>
</dbReference>
<dbReference type="EC" id="6.3.5.-" evidence="3"/>
<dbReference type="Proteomes" id="UP000095300">
    <property type="component" value="Unassembled WGS sequence"/>
</dbReference>
<dbReference type="HAMAP" id="MF_00122">
    <property type="entry name" value="GatC"/>
    <property type="match status" value="1"/>
</dbReference>
<evidence type="ECO:0000313" key="4">
    <source>
        <dbReference type="EnsemblMetazoa" id="SCAU009424-PA"/>
    </source>
</evidence>
<dbReference type="GO" id="GO:0005524">
    <property type="term" value="F:ATP binding"/>
    <property type="evidence" value="ECO:0007669"/>
    <property type="project" value="UniProtKB-KW"/>
</dbReference>
<dbReference type="EnsemblMetazoa" id="SCAU009424-RA">
    <property type="protein sequence ID" value="SCAU009424-PA"/>
    <property type="gene ID" value="SCAU009424"/>
</dbReference>
<evidence type="ECO:0000313" key="5">
    <source>
        <dbReference type="Proteomes" id="UP000095300"/>
    </source>
</evidence>